<feature type="transmembrane region" description="Helical" evidence="1">
    <location>
        <begin position="71"/>
        <end position="92"/>
    </location>
</feature>
<dbReference type="KEGG" id="spap:H3Z74_01445"/>
<reference evidence="2 3" key="1">
    <citation type="submission" date="2020-09" db="EMBL/GenBank/DDBJ databases">
        <title>Sphingomonas sp., a new species isolated from pork steak.</title>
        <authorList>
            <person name="Heidler von Heilborn D."/>
        </authorList>
    </citation>
    <scope>NUCLEOTIDE SEQUENCE [LARGE SCALE GENOMIC DNA]</scope>
    <source>
        <strain evidence="3">S8-3T</strain>
    </source>
</reference>
<dbReference type="RefSeq" id="WP_187762256.1">
    <property type="nucleotide sequence ID" value="NZ_CP061038.1"/>
</dbReference>
<gene>
    <name evidence="2" type="ORF">H3Z74_01445</name>
</gene>
<dbReference type="Proteomes" id="UP000516148">
    <property type="component" value="Chromosome"/>
</dbReference>
<keyword evidence="1" id="KW-0812">Transmembrane</keyword>
<proteinExistence type="predicted"/>
<keyword evidence="1" id="KW-0472">Membrane</keyword>
<sequence>MKRLGFVAYGAGIAGMTLLTAVTTINSTIFVYQYAGGITALGVIGWLIASLGPIASSAFVWVIAQRIQAGWLLHLIFIPSAIAMFGLGKSLYFREAGVLGDSMIDGFALLTATGYLMLALFIHLAAFTASGIASLKRWKQG</sequence>
<name>A0A7H0LJU5_9SPHN</name>
<feature type="transmembrane region" description="Helical" evidence="1">
    <location>
        <begin position="38"/>
        <end position="64"/>
    </location>
</feature>
<evidence type="ECO:0000256" key="1">
    <source>
        <dbReference type="SAM" id="Phobius"/>
    </source>
</evidence>
<dbReference type="AlphaFoldDB" id="A0A7H0LJU5"/>
<feature type="transmembrane region" description="Helical" evidence="1">
    <location>
        <begin position="112"/>
        <end position="135"/>
    </location>
</feature>
<accession>A0A7H0LJU5</accession>
<evidence type="ECO:0000313" key="2">
    <source>
        <dbReference type="EMBL" id="QNQ09948.1"/>
    </source>
</evidence>
<keyword evidence="3" id="KW-1185">Reference proteome</keyword>
<dbReference type="EMBL" id="CP061038">
    <property type="protein sequence ID" value="QNQ09948.1"/>
    <property type="molecule type" value="Genomic_DNA"/>
</dbReference>
<keyword evidence="1" id="KW-1133">Transmembrane helix</keyword>
<protein>
    <submittedName>
        <fullName evidence="2">Uncharacterized protein</fullName>
    </submittedName>
</protein>
<feature type="transmembrane region" description="Helical" evidence="1">
    <location>
        <begin position="7"/>
        <end position="32"/>
    </location>
</feature>
<evidence type="ECO:0000313" key="3">
    <source>
        <dbReference type="Proteomes" id="UP000516148"/>
    </source>
</evidence>
<organism evidence="2 3">
    <name type="scientific">Sphingomonas alpina</name>
    <dbReference type="NCBI Taxonomy" id="653931"/>
    <lineage>
        <taxon>Bacteria</taxon>
        <taxon>Pseudomonadati</taxon>
        <taxon>Pseudomonadota</taxon>
        <taxon>Alphaproteobacteria</taxon>
        <taxon>Sphingomonadales</taxon>
        <taxon>Sphingomonadaceae</taxon>
        <taxon>Sphingomonas</taxon>
    </lineage>
</organism>